<dbReference type="EMBL" id="AYOZ01000032">
    <property type="protein sequence ID" value="ETI59452.1"/>
    <property type="molecule type" value="Genomic_DNA"/>
</dbReference>
<proteinExistence type="predicted"/>
<evidence type="ECO:0000313" key="1">
    <source>
        <dbReference type="EMBL" id="ETI59452.1"/>
    </source>
</evidence>
<keyword evidence="2" id="KW-1185">Reference proteome</keyword>
<gene>
    <name evidence="1" type="ORF">D104_12145</name>
</gene>
<sequence length="76" mass="9096">MATFIHTFYRPFYRDASFIRIEEKKTQLCRVGNVKNIDVSPGFFHLEKRISAHIFFRRDTLLIALPKNAFEKVLEY</sequence>
<dbReference type="Proteomes" id="UP000018857">
    <property type="component" value="Unassembled WGS sequence"/>
</dbReference>
<dbReference type="AlphaFoldDB" id="W1RRC3"/>
<evidence type="ECO:0000313" key="2">
    <source>
        <dbReference type="Proteomes" id="UP000018857"/>
    </source>
</evidence>
<comment type="caution">
    <text evidence="1">The sequence shown here is derived from an EMBL/GenBank/DDBJ whole genome shotgun (WGS) entry which is preliminary data.</text>
</comment>
<name>W1RRC3_9GAMM</name>
<reference evidence="1 2" key="1">
    <citation type="journal article" date="2014" name="Genome Announc.">
        <title>Draft Genome Sequence of Marinomonas sp. Strain D104, a Polycyclic Aromatic Hydrocarbon-Degrading Bacterium from the Deep-Sea Sediment of the Arctic Ocean.</title>
        <authorList>
            <person name="Dong C."/>
            <person name="Bai X."/>
            <person name="Lai Q."/>
            <person name="Xie Y."/>
            <person name="Chen X."/>
            <person name="Shao Z."/>
        </authorList>
    </citation>
    <scope>NUCLEOTIDE SEQUENCE [LARGE SCALE GENOMIC DNA]</scope>
    <source>
        <strain evidence="1 2">D104</strain>
    </source>
</reference>
<accession>W1RRC3</accession>
<protein>
    <submittedName>
        <fullName evidence="1">Uncharacterized protein</fullName>
    </submittedName>
</protein>
<organism evidence="1 2">
    <name type="scientific">Marinomonas profundimaris</name>
    <dbReference type="NCBI Taxonomy" id="1208321"/>
    <lineage>
        <taxon>Bacteria</taxon>
        <taxon>Pseudomonadati</taxon>
        <taxon>Pseudomonadota</taxon>
        <taxon>Gammaproteobacteria</taxon>
        <taxon>Oceanospirillales</taxon>
        <taxon>Oceanospirillaceae</taxon>
        <taxon>Marinomonas</taxon>
    </lineage>
</organism>